<name>A0A1U9MB85_9HYPH</name>
<dbReference type="NCBIfam" id="NF041874">
    <property type="entry name" value="EPS_EpsC"/>
    <property type="match status" value="1"/>
</dbReference>
<proteinExistence type="inferred from homology"/>
<evidence type="ECO:0000256" key="1">
    <source>
        <dbReference type="ARBA" id="ARBA00004876"/>
    </source>
</evidence>
<accession>A0A1U9MB85</accession>
<dbReference type="InterPro" id="IPR042122">
    <property type="entry name" value="Ser_AcTrfase_N_sf"/>
</dbReference>
<protein>
    <recommendedName>
        <fullName evidence="4">Serine acetyltransferase</fullName>
        <ecNumber evidence="3">2.3.1.30</ecNumber>
    </recommendedName>
</protein>
<comment type="catalytic activity">
    <reaction evidence="9">
        <text>L-serine + acetyl-CoA = O-acetyl-L-serine + CoA</text>
        <dbReference type="Rhea" id="RHEA:24560"/>
        <dbReference type="ChEBI" id="CHEBI:33384"/>
        <dbReference type="ChEBI" id="CHEBI:57287"/>
        <dbReference type="ChEBI" id="CHEBI:57288"/>
        <dbReference type="ChEBI" id="CHEBI:58340"/>
        <dbReference type="EC" id="2.3.1.30"/>
    </reaction>
</comment>
<keyword evidence="6 11" id="KW-0808">Transferase</keyword>
<dbReference type="GO" id="GO:0005737">
    <property type="term" value="C:cytoplasm"/>
    <property type="evidence" value="ECO:0007669"/>
    <property type="project" value="InterPro"/>
</dbReference>
<dbReference type="RefSeq" id="WP_225868290.1">
    <property type="nucleotide sequence ID" value="NZ_CP015820.1"/>
</dbReference>
<comment type="similarity">
    <text evidence="2">Belongs to the transferase hexapeptide repeat family.</text>
</comment>
<evidence type="ECO:0000256" key="8">
    <source>
        <dbReference type="ARBA" id="ARBA00023315"/>
    </source>
</evidence>
<dbReference type="InterPro" id="IPR045304">
    <property type="entry name" value="LbH_SAT"/>
</dbReference>
<keyword evidence="12" id="KW-1185">Reference proteome</keyword>
<dbReference type="InterPro" id="IPR005881">
    <property type="entry name" value="Ser_O-AcTrfase"/>
</dbReference>
<dbReference type="PROSITE" id="PS00101">
    <property type="entry name" value="HEXAPEP_TRANSFERASES"/>
    <property type="match status" value="1"/>
</dbReference>
<dbReference type="SUPFAM" id="SSF51161">
    <property type="entry name" value="Trimeric LpxA-like enzymes"/>
    <property type="match status" value="1"/>
</dbReference>
<dbReference type="EC" id="2.3.1.30" evidence="3"/>
<evidence type="ECO:0000256" key="3">
    <source>
        <dbReference type="ARBA" id="ARBA00013266"/>
    </source>
</evidence>
<dbReference type="InterPro" id="IPR053376">
    <property type="entry name" value="Serine_acetyltransferase"/>
</dbReference>
<evidence type="ECO:0000256" key="2">
    <source>
        <dbReference type="ARBA" id="ARBA00007274"/>
    </source>
</evidence>
<dbReference type="FunFam" id="2.160.10.10:FF:000002">
    <property type="entry name" value="Serine acetyltransferase"/>
    <property type="match status" value="1"/>
</dbReference>
<evidence type="ECO:0000256" key="9">
    <source>
        <dbReference type="ARBA" id="ARBA00049486"/>
    </source>
</evidence>
<dbReference type="Pfam" id="PF00132">
    <property type="entry name" value="Hexapep"/>
    <property type="match status" value="1"/>
</dbReference>
<feature type="domain" description="Serine acetyltransferase N-terminal" evidence="10">
    <location>
        <begin position="16"/>
        <end position="120"/>
    </location>
</feature>
<keyword evidence="7" id="KW-0677">Repeat</keyword>
<sequence>MPCCEQKGEAIAPALLLKNIKQEAMEASEQDPALGEFFQHAILDRANLSEMIAGRVAARLWTRELNEELLSQIFVEQIDTMDHLEDIITSDISAVFHRDPACNRFMEPVLYLKGFLAIEAHRFAHSLWLKGRKDLALFLQGRSSSVFQTDIHPAARIGKGIFLDHATGLVVGETAIIGDNVSMLQDVTLGGTGKESGDRHPKIGHGVLIGAGAKVLGNITVGDCAKIAACSVVLKPVAAYSTVAGVPAKVVGKIADNEPALSMDQSINE</sequence>
<organism evidence="11 12">
    <name type="scientific">Bartonella apihabitans</name>
    <dbReference type="NCBI Taxonomy" id="2750929"/>
    <lineage>
        <taxon>Bacteria</taxon>
        <taxon>Pseudomonadati</taxon>
        <taxon>Pseudomonadota</taxon>
        <taxon>Alphaproteobacteria</taxon>
        <taxon>Hyphomicrobiales</taxon>
        <taxon>Bartonellaceae</taxon>
        <taxon>Bartonella</taxon>
    </lineage>
</organism>
<dbReference type="InterPro" id="IPR018357">
    <property type="entry name" value="Hexapep_transf_CS"/>
</dbReference>
<dbReference type="AlphaFoldDB" id="A0A1U9MB85"/>
<dbReference type="CDD" id="cd03354">
    <property type="entry name" value="LbH_SAT"/>
    <property type="match status" value="1"/>
</dbReference>
<dbReference type="KEGG" id="bapa:BBC0178_013060"/>
<dbReference type="SMART" id="SM00971">
    <property type="entry name" value="SATase_N"/>
    <property type="match status" value="1"/>
</dbReference>
<evidence type="ECO:0000256" key="7">
    <source>
        <dbReference type="ARBA" id="ARBA00022737"/>
    </source>
</evidence>
<dbReference type="NCBIfam" id="TIGR01172">
    <property type="entry name" value="cysE"/>
    <property type="match status" value="1"/>
</dbReference>
<dbReference type="InterPro" id="IPR011004">
    <property type="entry name" value="Trimer_LpxA-like_sf"/>
</dbReference>
<dbReference type="Pfam" id="PF06426">
    <property type="entry name" value="SATase_N"/>
    <property type="match status" value="1"/>
</dbReference>
<evidence type="ECO:0000313" key="12">
    <source>
        <dbReference type="Proteomes" id="UP000189660"/>
    </source>
</evidence>
<dbReference type="EMBL" id="CP015820">
    <property type="protein sequence ID" value="AQT42772.1"/>
    <property type="molecule type" value="Genomic_DNA"/>
</dbReference>
<evidence type="ECO:0000256" key="4">
    <source>
        <dbReference type="ARBA" id="ARBA00018522"/>
    </source>
</evidence>
<evidence type="ECO:0000256" key="5">
    <source>
        <dbReference type="ARBA" id="ARBA00022605"/>
    </source>
</evidence>
<dbReference type="Proteomes" id="UP000189660">
    <property type="component" value="Chromosome"/>
</dbReference>
<dbReference type="UniPathway" id="UPA00136">
    <property type="reaction ID" value="UER00199"/>
</dbReference>
<keyword evidence="8 11" id="KW-0012">Acyltransferase</keyword>
<gene>
    <name evidence="11" type="ORF">BBC0178_013060</name>
</gene>
<dbReference type="InterPro" id="IPR001451">
    <property type="entry name" value="Hexapep"/>
</dbReference>
<evidence type="ECO:0000313" key="11">
    <source>
        <dbReference type="EMBL" id="AQT42772.1"/>
    </source>
</evidence>
<reference evidence="11 12" key="1">
    <citation type="submission" date="2016-11" db="EMBL/GenBank/DDBJ databases">
        <title>Comparative genomics of Bartonella apis.</title>
        <authorList>
            <person name="Engel P."/>
        </authorList>
    </citation>
    <scope>NUCLEOTIDE SEQUENCE [LARGE SCALE GENOMIC DNA]</scope>
    <source>
        <strain evidence="11 12">BBC0178</strain>
    </source>
</reference>
<dbReference type="Gene3D" id="2.160.10.10">
    <property type="entry name" value="Hexapeptide repeat proteins"/>
    <property type="match status" value="1"/>
</dbReference>
<evidence type="ECO:0000256" key="6">
    <source>
        <dbReference type="ARBA" id="ARBA00022679"/>
    </source>
</evidence>
<comment type="pathway">
    <text evidence="1">Amino-acid biosynthesis; L-cysteine biosynthesis; L-cysteine from L-serine: step 1/2.</text>
</comment>
<dbReference type="InterPro" id="IPR010493">
    <property type="entry name" value="Ser_AcTrfase_N"/>
</dbReference>
<keyword evidence="5" id="KW-0028">Amino-acid biosynthesis</keyword>
<dbReference type="Gene3D" id="1.10.3130.10">
    <property type="entry name" value="serine acetyltransferase, domain 1"/>
    <property type="match status" value="1"/>
</dbReference>
<evidence type="ECO:0000259" key="10">
    <source>
        <dbReference type="SMART" id="SM00971"/>
    </source>
</evidence>
<dbReference type="GO" id="GO:0009001">
    <property type="term" value="F:serine O-acetyltransferase activity"/>
    <property type="evidence" value="ECO:0007669"/>
    <property type="project" value="UniProtKB-EC"/>
</dbReference>
<dbReference type="GO" id="GO:0006535">
    <property type="term" value="P:cysteine biosynthetic process from serine"/>
    <property type="evidence" value="ECO:0007669"/>
    <property type="project" value="InterPro"/>
</dbReference>
<dbReference type="PANTHER" id="PTHR42811">
    <property type="entry name" value="SERINE ACETYLTRANSFERASE"/>
    <property type="match status" value="1"/>
</dbReference>